<evidence type="ECO:0000313" key="2">
    <source>
        <dbReference type="EnsemblPlants" id="Ma09_p06060.1"/>
    </source>
</evidence>
<sequence>MKKVSSLLELGFANDIHRTLFCPIDHATIPPSSTQRHTKISMISVGNMGMAITWTIPTDELALVDAKLDKLQGGDAK</sequence>
<dbReference type="InterPro" id="IPR036291">
    <property type="entry name" value="NAD(P)-bd_dom_sf"/>
</dbReference>
<name>A0A804KGH9_MUSAM</name>
<dbReference type="AlphaFoldDB" id="A0A804KGH9"/>
<evidence type="ECO:0000313" key="3">
    <source>
        <dbReference type="Proteomes" id="UP000012960"/>
    </source>
</evidence>
<protein>
    <submittedName>
        <fullName evidence="1">(wild Malaysian banana) hypothetical protein</fullName>
    </submittedName>
</protein>
<gene>
    <name evidence="1" type="ORF">GSMUA_224420.1</name>
</gene>
<organism evidence="2 3">
    <name type="scientific">Musa acuminata subsp. malaccensis</name>
    <name type="common">Wild banana</name>
    <name type="synonym">Musa malaccensis</name>
    <dbReference type="NCBI Taxonomy" id="214687"/>
    <lineage>
        <taxon>Eukaryota</taxon>
        <taxon>Viridiplantae</taxon>
        <taxon>Streptophyta</taxon>
        <taxon>Embryophyta</taxon>
        <taxon>Tracheophyta</taxon>
        <taxon>Spermatophyta</taxon>
        <taxon>Magnoliopsida</taxon>
        <taxon>Liliopsida</taxon>
        <taxon>Zingiberales</taxon>
        <taxon>Musaceae</taxon>
        <taxon>Musa</taxon>
    </lineage>
</organism>
<dbReference type="InParanoid" id="A0A804KGH9"/>
<dbReference type="EnsemblPlants" id="Ma09_t06060.1">
    <property type="protein sequence ID" value="Ma09_p06060.1"/>
    <property type="gene ID" value="Ma09_g06060"/>
</dbReference>
<accession>A0A804KGH9</accession>
<dbReference type="Proteomes" id="UP000012960">
    <property type="component" value="Unplaced"/>
</dbReference>
<proteinExistence type="predicted"/>
<keyword evidence="3" id="KW-1185">Reference proteome</keyword>
<dbReference type="Gramene" id="Ma09_t06060.1">
    <property type="protein sequence ID" value="Ma09_p06060.1"/>
    <property type="gene ID" value="Ma09_g06060"/>
</dbReference>
<reference evidence="2" key="2">
    <citation type="submission" date="2021-05" db="UniProtKB">
        <authorList>
            <consortium name="EnsemblPlants"/>
        </authorList>
    </citation>
    <scope>IDENTIFICATION</scope>
    <source>
        <strain evidence="2">subsp. malaccensis</strain>
    </source>
</reference>
<dbReference type="SUPFAM" id="SSF51735">
    <property type="entry name" value="NAD(P)-binding Rossmann-fold domains"/>
    <property type="match status" value="1"/>
</dbReference>
<evidence type="ECO:0000313" key="1">
    <source>
        <dbReference type="EMBL" id="CAG1834337.1"/>
    </source>
</evidence>
<reference evidence="1" key="1">
    <citation type="submission" date="2021-03" db="EMBL/GenBank/DDBJ databases">
        <authorList>
            <consortium name="Genoscope - CEA"/>
            <person name="William W."/>
        </authorList>
    </citation>
    <scope>NUCLEOTIDE SEQUENCE</scope>
    <source>
        <strain evidence="1">Doubled-haploid Pahang</strain>
    </source>
</reference>
<dbReference type="EMBL" id="HG996474">
    <property type="protein sequence ID" value="CAG1834337.1"/>
    <property type="molecule type" value="Genomic_DNA"/>
</dbReference>